<dbReference type="InterPro" id="IPR036691">
    <property type="entry name" value="Endo/exonu/phosph_ase_sf"/>
</dbReference>
<dbReference type="InterPro" id="IPR050410">
    <property type="entry name" value="CCR4/nocturin_mRNA_transcr"/>
</dbReference>
<keyword evidence="3" id="KW-0540">Nuclease</keyword>
<dbReference type="Proteomes" id="UP000184510">
    <property type="component" value="Unassembled WGS sequence"/>
</dbReference>
<dbReference type="Gene3D" id="3.60.10.10">
    <property type="entry name" value="Endonuclease/exonuclease/phosphatase"/>
    <property type="match status" value="1"/>
</dbReference>
<feature type="chain" id="PRO_5012409708" evidence="1">
    <location>
        <begin position="21"/>
        <end position="273"/>
    </location>
</feature>
<dbReference type="SUPFAM" id="SSF56219">
    <property type="entry name" value="DNase I-like"/>
    <property type="match status" value="1"/>
</dbReference>
<feature type="signal peptide" evidence="1">
    <location>
        <begin position="1"/>
        <end position="20"/>
    </location>
</feature>
<dbReference type="GO" id="GO:0004519">
    <property type="term" value="F:endonuclease activity"/>
    <property type="evidence" value="ECO:0007669"/>
    <property type="project" value="UniProtKB-KW"/>
</dbReference>
<evidence type="ECO:0000313" key="3">
    <source>
        <dbReference type="EMBL" id="SHJ67420.1"/>
    </source>
</evidence>
<dbReference type="PANTHER" id="PTHR12121:SF36">
    <property type="entry name" value="ENDONUCLEASE_EXONUCLEASE_PHOSPHATASE DOMAIN-CONTAINING PROTEIN"/>
    <property type="match status" value="1"/>
</dbReference>
<keyword evidence="4" id="KW-1185">Reference proteome</keyword>
<evidence type="ECO:0000256" key="1">
    <source>
        <dbReference type="SAM" id="SignalP"/>
    </source>
</evidence>
<sequence length="273" mass="30564">MKLFSIFTLSLLTLLSATSATPLNLVTYNIRLDIHVDQGDRDWNQRKGTVTKFLRESGASIIGMQEVLHGQLVDLTKALPELESTGVGRDDGKTKGEYSPIFYNPKIWTIDAEDHGTFWLSGTPQIPGSTTWGNRTTRICTYARFSDKSGKSIYVFNTHWDHQNQNSREKAAELILRKISTRKHLNDPVILMGDFNANSENKAIQRLLDSPLLIDPCEQQVLTYNTWQAGLKPGLRIDHIFTSPSLKGVTVKVINNGNPPGSDHHPLQLTQSP</sequence>
<dbReference type="AlphaFoldDB" id="A0A1M6L8B0"/>
<evidence type="ECO:0000313" key="4">
    <source>
        <dbReference type="Proteomes" id="UP000184510"/>
    </source>
</evidence>
<name>A0A1M6L8B0_9BACT</name>
<dbReference type="InParanoid" id="A0A1M6L8B0"/>
<dbReference type="STRING" id="1123071.SAMN02745181_2324"/>
<dbReference type="GO" id="GO:0000175">
    <property type="term" value="F:3'-5'-RNA exonuclease activity"/>
    <property type="evidence" value="ECO:0007669"/>
    <property type="project" value="TreeGrafter"/>
</dbReference>
<organism evidence="3 4">
    <name type="scientific">Rubritalea squalenifaciens DSM 18772</name>
    <dbReference type="NCBI Taxonomy" id="1123071"/>
    <lineage>
        <taxon>Bacteria</taxon>
        <taxon>Pseudomonadati</taxon>
        <taxon>Verrucomicrobiota</taxon>
        <taxon>Verrucomicrobiia</taxon>
        <taxon>Verrucomicrobiales</taxon>
        <taxon>Rubritaleaceae</taxon>
        <taxon>Rubritalea</taxon>
    </lineage>
</organism>
<dbReference type="InterPro" id="IPR005135">
    <property type="entry name" value="Endo/exonuclease/phosphatase"/>
</dbReference>
<keyword evidence="3" id="KW-0269">Exonuclease</keyword>
<dbReference type="EMBL" id="FQYR01000004">
    <property type="protein sequence ID" value="SHJ67420.1"/>
    <property type="molecule type" value="Genomic_DNA"/>
</dbReference>
<keyword evidence="3" id="KW-0378">Hydrolase</keyword>
<dbReference type="CDD" id="cd09083">
    <property type="entry name" value="EEP-1"/>
    <property type="match status" value="1"/>
</dbReference>
<keyword evidence="1" id="KW-0732">Signal</keyword>
<evidence type="ECO:0000259" key="2">
    <source>
        <dbReference type="Pfam" id="PF03372"/>
    </source>
</evidence>
<proteinExistence type="predicted"/>
<accession>A0A1M6L8B0</accession>
<keyword evidence="3" id="KW-0255">Endonuclease</keyword>
<gene>
    <name evidence="3" type="ORF">SAMN02745181_2324</name>
</gene>
<dbReference type="Pfam" id="PF03372">
    <property type="entry name" value="Exo_endo_phos"/>
    <property type="match status" value="1"/>
</dbReference>
<protein>
    <submittedName>
        <fullName evidence="3">Metal-dependent hydrolase, endonuclease/exonuclease/phosphatase family</fullName>
    </submittedName>
</protein>
<reference evidence="3 4" key="1">
    <citation type="submission" date="2016-11" db="EMBL/GenBank/DDBJ databases">
        <authorList>
            <person name="Jaros S."/>
            <person name="Januszkiewicz K."/>
            <person name="Wedrychowicz H."/>
        </authorList>
    </citation>
    <scope>NUCLEOTIDE SEQUENCE [LARGE SCALE GENOMIC DNA]</scope>
    <source>
        <strain evidence="3 4">DSM 18772</strain>
    </source>
</reference>
<feature type="domain" description="Endonuclease/exonuclease/phosphatase" evidence="2">
    <location>
        <begin position="26"/>
        <end position="264"/>
    </location>
</feature>
<dbReference type="PANTHER" id="PTHR12121">
    <property type="entry name" value="CARBON CATABOLITE REPRESSOR PROTEIN 4"/>
    <property type="match status" value="1"/>
</dbReference>